<sequence>MNVPDIIAAMVALLKADSGVTALVGLRVFGLELPREEVDDMPRKGVILRPSGGVSAQGGYLELTADRIDAISWGETPYQASIVSLAVLVALKRLRRRVISGVLIHSAEEAGGRLPIRDAETDWPAMTQAFQVLYALKAAA</sequence>
<name>A0AAE2ZMM0_9HYPH</name>
<keyword evidence="2" id="KW-1185">Reference proteome</keyword>
<gene>
    <name evidence="1" type="ORF">K1W69_17500</name>
</gene>
<dbReference type="RefSeq" id="WP_220229712.1">
    <property type="nucleotide sequence ID" value="NZ_JAICBX010000003.1"/>
</dbReference>
<proteinExistence type="predicted"/>
<accession>A0AAE2ZMM0</accession>
<evidence type="ECO:0000313" key="1">
    <source>
        <dbReference type="EMBL" id="MBW8638996.1"/>
    </source>
</evidence>
<protein>
    <submittedName>
        <fullName evidence="1">DUF3168 domain-containing protein</fullName>
    </submittedName>
</protein>
<reference evidence="1" key="1">
    <citation type="submission" date="2021-08" db="EMBL/GenBank/DDBJ databases">
        <title>Hoeflea bacterium WL0058 sp. nov., isolated from the sediment.</title>
        <authorList>
            <person name="Wang L."/>
            <person name="Zhang D."/>
        </authorList>
    </citation>
    <scope>NUCLEOTIDE SEQUENCE</scope>
    <source>
        <strain evidence="1">WL0058</strain>
    </source>
</reference>
<dbReference type="AlphaFoldDB" id="A0AAE2ZMM0"/>
<dbReference type="EMBL" id="JAICBX010000003">
    <property type="protein sequence ID" value="MBW8638996.1"/>
    <property type="molecule type" value="Genomic_DNA"/>
</dbReference>
<organism evidence="1 2">
    <name type="scientific">Flavimaribacter sediminis</name>
    <dbReference type="NCBI Taxonomy" id="2865987"/>
    <lineage>
        <taxon>Bacteria</taxon>
        <taxon>Pseudomonadati</taxon>
        <taxon>Pseudomonadota</taxon>
        <taxon>Alphaproteobacteria</taxon>
        <taxon>Hyphomicrobiales</taxon>
        <taxon>Rhizobiaceae</taxon>
        <taxon>Flavimaribacter</taxon>
    </lineage>
</organism>
<dbReference type="Proteomes" id="UP001196509">
    <property type="component" value="Unassembled WGS sequence"/>
</dbReference>
<evidence type="ECO:0000313" key="2">
    <source>
        <dbReference type="Proteomes" id="UP001196509"/>
    </source>
</evidence>
<comment type="caution">
    <text evidence="1">The sequence shown here is derived from an EMBL/GenBank/DDBJ whole genome shotgun (WGS) entry which is preliminary data.</text>
</comment>